<accession>A0AAV4PM97</accession>
<protein>
    <submittedName>
        <fullName evidence="1">Uncharacterized protein</fullName>
    </submittedName>
</protein>
<keyword evidence="2" id="KW-1185">Reference proteome</keyword>
<organism evidence="1 2">
    <name type="scientific">Caerostris extrusa</name>
    <name type="common">Bark spider</name>
    <name type="synonym">Caerostris bankana</name>
    <dbReference type="NCBI Taxonomy" id="172846"/>
    <lineage>
        <taxon>Eukaryota</taxon>
        <taxon>Metazoa</taxon>
        <taxon>Ecdysozoa</taxon>
        <taxon>Arthropoda</taxon>
        <taxon>Chelicerata</taxon>
        <taxon>Arachnida</taxon>
        <taxon>Araneae</taxon>
        <taxon>Araneomorphae</taxon>
        <taxon>Entelegynae</taxon>
        <taxon>Araneoidea</taxon>
        <taxon>Araneidae</taxon>
        <taxon>Caerostris</taxon>
    </lineage>
</organism>
<gene>
    <name evidence="1" type="ORF">CEXT_617751</name>
</gene>
<proteinExistence type="predicted"/>
<evidence type="ECO:0000313" key="1">
    <source>
        <dbReference type="EMBL" id="GIX97281.1"/>
    </source>
</evidence>
<evidence type="ECO:0000313" key="2">
    <source>
        <dbReference type="Proteomes" id="UP001054945"/>
    </source>
</evidence>
<dbReference type="EMBL" id="BPLR01004763">
    <property type="protein sequence ID" value="GIX97281.1"/>
    <property type="molecule type" value="Genomic_DNA"/>
</dbReference>
<dbReference type="AlphaFoldDB" id="A0AAV4PM97"/>
<reference evidence="1 2" key="1">
    <citation type="submission" date="2021-06" db="EMBL/GenBank/DDBJ databases">
        <title>Caerostris extrusa draft genome.</title>
        <authorList>
            <person name="Kono N."/>
            <person name="Arakawa K."/>
        </authorList>
    </citation>
    <scope>NUCLEOTIDE SEQUENCE [LARGE SCALE GENOMIC DNA]</scope>
</reference>
<name>A0AAV4PM97_CAEEX</name>
<sequence length="95" mass="10800">MAQSQVSRLFVCEGCGHISLSEKGLRLQISRAQGGPPVRKNPGCQRPTLNYFGDLPVCHRNPLKAVEDQKLGRRRPIRLLRLNDEDEDHRTKPPF</sequence>
<comment type="caution">
    <text evidence="1">The sequence shown here is derived from an EMBL/GenBank/DDBJ whole genome shotgun (WGS) entry which is preliminary data.</text>
</comment>
<dbReference type="Proteomes" id="UP001054945">
    <property type="component" value="Unassembled WGS sequence"/>
</dbReference>